<dbReference type="EMBL" id="ATMH01007096">
    <property type="protein sequence ID" value="EPY24606.1"/>
    <property type="molecule type" value="Genomic_DNA"/>
</dbReference>
<evidence type="ECO:0000256" key="3">
    <source>
        <dbReference type="ARBA" id="ARBA00022664"/>
    </source>
</evidence>
<comment type="subcellular location">
    <subcellularLocation>
        <location evidence="1 7">Nucleus</location>
    </subcellularLocation>
</comment>
<accession>S9VCB1</accession>
<comment type="caution">
    <text evidence="8">The sequence shown here is derived from an EMBL/GenBank/DDBJ whole genome shotgun (WGS) entry which is preliminary data.</text>
</comment>
<dbReference type="AlphaFoldDB" id="S9VCB1"/>
<organism evidence="8 9">
    <name type="scientific">Strigomonas culicis</name>
    <dbReference type="NCBI Taxonomy" id="28005"/>
    <lineage>
        <taxon>Eukaryota</taxon>
        <taxon>Discoba</taxon>
        <taxon>Euglenozoa</taxon>
        <taxon>Kinetoplastea</taxon>
        <taxon>Metakinetoplastina</taxon>
        <taxon>Trypanosomatida</taxon>
        <taxon>Trypanosomatidae</taxon>
        <taxon>Strigomonadinae</taxon>
        <taxon>Strigomonas</taxon>
    </lineage>
</organism>
<protein>
    <recommendedName>
        <fullName evidence="7">Pre-mRNA-splicing factor 38</fullName>
    </recommendedName>
</protein>
<dbReference type="OrthoDB" id="190958at2759"/>
<name>S9VCB1_9TRYP</name>
<dbReference type="Proteomes" id="UP000015354">
    <property type="component" value="Unassembled WGS sequence"/>
</dbReference>
<dbReference type="GO" id="GO:0005681">
    <property type="term" value="C:spliceosomal complex"/>
    <property type="evidence" value="ECO:0007669"/>
    <property type="project" value="UniProtKB-KW"/>
</dbReference>
<evidence type="ECO:0000256" key="7">
    <source>
        <dbReference type="RuleBase" id="RU367025"/>
    </source>
</evidence>
<reference evidence="8 9" key="1">
    <citation type="journal article" date="2013" name="PLoS ONE">
        <title>Predicting the Proteins of Angomonas deanei, Strigomonas culicis and Their Respective Endosymbionts Reveals New Aspects of the Trypanosomatidae Family.</title>
        <authorList>
            <person name="Motta M.C."/>
            <person name="Martins A.C."/>
            <person name="de Souza S.S."/>
            <person name="Catta-Preta C.M."/>
            <person name="Silva R."/>
            <person name="Klein C.C."/>
            <person name="de Almeida L.G."/>
            <person name="de Lima Cunha O."/>
            <person name="Ciapina L.P."/>
            <person name="Brocchi M."/>
            <person name="Colabardini A.C."/>
            <person name="de Araujo Lima B."/>
            <person name="Machado C.R."/>
            <person name="de Almeida Soares C.M."/>
            <person name="Probst C.M."/>
            <person name="de Menezes C.B."/>
            <person name="Thompson C.E."/>
            <person name="Bartholomeu D.C."/>
            <person name="Gradia D.F."/>
            <person name="Pavoni D.P."/>
            <person name="Grisard E.C."/>
            <person name="Fantinatti-Garboggini F."/>
            <person name="Marchini F.K."/>
            <person name="Rodrigues-Luiz G.F."/>
            <person name="Wagner G."/>
            <person name="Goldman G.H."/>
            <person name="Fietto J.L."/>
            <person name="Elias M.C."/>
            <person name="Goldman M.H."/>
            <person name="Sagot M.F."/>
            <person name="Pereira M."/>
            <person name="Stoco P.H."/>
            <person name="de Mendonca-Neto R.P."/>
            <person name="Teixeira S.M."/>
            <person name="Maciel T.E."/>
            <person name="de Oliveira Mendes T.A."/>
            <person name="Urmenyi T.P."/>
            <person name="de Souza W."/>
            <person name="Schenkman S."/>
            <person name="de Vasconcelos A.T."/>
        </authorList>
    </citation>
    <scope>NUCLEOTIDE SEQUENCE [LARGE SCALE GENOMIC DNA]</scope>
</reference>
<proteinExistence type="inferred from homology"/>
<evidence type="ECO:0000313" key="9">
    <source>
        <dbReference type="Proteomes" id="UP000015354"/>
    </source>
</evidence>
<gene>
    <name evidence="8" type="ORF">STCU_07096</name>
</gene>
<dbReference type="InterPro" id="IPR005037">
    <property type="entry name" value="PRP38"/>
</dbReference>
<keyword evidence="4 7" id="KW-0747">Spliceosome</keyword>
<dbReference type="Pfam" id="PF03371">
    <property type="entry name" value="PRP38"/>
    <property type="match status" value="1"/>
</dbReference>
<evidence type="ECO:0000313" key="8">
    <source>
        <dbReference type="EMBL" id="EPY24606.1"/>
    </source>
</evidence>
<evidence type="ECO:0000256" key="2">
    <source>
        <dbReference type="ARBA" id="ARBA00006164"/>
    </source>
</evidence>
<evidence type="ECO:0000256" key="5">
    <source>
        <dbReference type="ARBA" id="ARBA00023187"/>
    </source>
</evidence>
<evidence type="ECO:0000256" key="1">
    <source>
        <dbReference type="ARBA" id="ARBA00004123"/>
    </source>
</evidence>
<keyword evidence="6 7" id="KW-0539">Nucleus</keyword>
<dbReference type="GO" id="GO:0000398">
    <property type="term" value="P:mRNA splicing, via spliceosome"/>
    <property type="evidence" value="ECO:0007669"/>
    <property type="project" value="UniProtKB-UniRule"/>
</dbReference>
<keyword evidence="5 7" id="KW-0508">mRNA splicing</keyword>
<comment type="function">
    <text evidence="7">Required for pre-mRNA splicing.</text>
</comment>
<sequence>MCCAESHFETLLRPLLTLYSNPTCTKETKKTCKRSVSFAFRKMLSWNLQGRSAFAVLDPTTRHRIAHAHNMTRCRDQPLLWVLEELITIESVGGLSGPLFRVEYFLCLVARVLQAAPDPAVVLALLRQDVHKYLRVAALFMIRLIGNVAMQKEAVRVGWDDYRKIRVYGDEGEVDYVFDATLRGRKHPREAAEGEQPPVNIEEAKPAHYFILCMDELTDRLFRVDSDGEKRSQFFGVPLPPLMFTPQGTCTA</sequence>
<evidence type="ECO:0000256" key="6">
    <source>
        <dbReference type="ARBA" id="ARBA00023242"/>
    </source>
</evidence>
<comment type="similarity">
    <text evidence="2 7">Belongs to the PRP38 family.</text>
</comment>
<keyword evidence="3 7" id="KW-0507">mRNA processing</keyword>
<evidence type="ECO:0000256" key="4">
    <source>
        <dbReference type="ARBA" id="ARBA00022728"/>
    </source>
</evidence>
<keyword evidence="9" id="KW-1185">Reference proteome</keyword>